<proteinExistence type="predicted"/>
<feature type="non-terminal residue" evidence="1">
    <location>
        <position position="103"/>
    </location>
</feature>
<gene>
    <name evidence="1" type="ORF">g.4539</name>
</gene>
<protein>
    <submittedName>
        <fullName evidence="1">Uncharacterized protein</fullName>
    </submittedName>
</protein>
<dbReference type="OrthoDB" id="6334212at2759"/>
<feature type="non-terminal residue" evidence="1">
    <location>
        <position position="1"/>
    </location>
</feature>
<dbReference type="EMBL" id="GDQN01006079">
    <property type="protein sequence ID" value="JAT84975.1"/>
    <property type="molecule type" value="Transcribed_RNA"/>
</dbReference>
<evidence type="ECO:0000313" key="1">
    <source>
        <dbReference type="EMBL" id="JAT84975.1"/>
    </source>
</evidence>
<accession>A0A1E1WDD7</accession>
<sequence length="103" mass="12057">FLLYCNLEPKFREENLTDFLNSYYQELGMILCDFGISIDNLLHKEDFLASIEKHRLWGLIACACLIPAFWLNDDLTTSIFSDSSNFDEILTKDKATFMINMMR</sequence>
<name>A0A1E1WDD7_PECGO</name>
<reference evidence="1" key="1">
    <citation type="submission" date="2015-09" db="EMBL/GenBank/DDBJ databases">
        <title>De novo assembly of Pectinophora gossypiella (Pink Bollworm) gut transcriptome.</title>
        <authorList>
            <person name="Tassone E.E."/>
        </authorList>
    </citation>
    <scope>NUCLEOTIDE SEQUENCE</scope>
</reference>
<organism evidence="1">
    <name type="scientific">Pectinophora gossypiella</name>
    <name type="common">Cotton pink bollworm</name>
    <name type="synonym">Depressaria gossypiella</name>
    <dbReference type="NCBI Taxonomy" id="13191"/>
    <lineage>
        <taxon>Eukaryota</taxon>
        <taxon>Metazoa</taxon>
        <taxon>Ecdysozoa</taxon>
        <taxon>Arthropoda</taxon>
        <taxon>Hexapoda</taxon>
        <taxon>Insecta</taxon>
        <taxon>Pterygota</taxon>
        <taxon>Neoptera</taxon>
        <taxon>Endopterygota</taxon>
        <taxon>Lepidoptera</taxon>
        <taxon>Glossata</taxon>
        <taxon>Ditrysia</taxon>
        <taxon>Gelechioidea</taxon>
        <taxon>Gelechiidae</taxon>
        <taxon>Apatetrinae</taxon>
        <taxon>Pectinophora</taxon>
    </lineage>
</organism>
<dbReference type="AlphaFoldDB" id="A0A1E1WDD7"/>